<organism evidence="1 2">
    <name type="scientific">Clonostachys rosea f. rosea IK726</name>
    <dbReference type="NCBI Taxonomy" id="1349383"/>
    <lineage>
        <taxon>Eukaryota</taxon>
        <taxon>Fungi</taxon>
        <taxon>Dikarya</taxon>
        <taxon>Ascomycota</taxon>
        <taxon>Pezizomycotina</taxon>
        <taxon>Sordariomycetes</taxon>
        <taxon>Hypocreomycetidae</taxon>
        <taxon>Hypocreales</taxon>
        <taxon>Bionectriaceae</taxon>
        <taxon>Clonostachys</taxon>
    </lineage>
</organism>
<evidence type="ECO:0000313" key="1">
    <source>
        <dbReference type="EMBL" id="CAG9953570.1"/>
    </source>
</evidence>
<gene>
    <name evidence="1" type="ORF">CRV2_00014939</name>
</gene>
<name>A0ACA9UK14_BIOOC</name>
<evidence type="ECO:0000313" key="2">
    <source>
        <dbReference type="Proteomes" id="UP000836387"/>
    </source>
</evidence>
<sequence>MFENPAIPAQSRGDTQLMPSQKMFKGLALLFALVGTACAQDNLGLANGYLNFTTSNFEFSLVKDAQILASLKPAGDSFDFLPSDLLKVRARNGQYHWGDLTFRYRQEGTSTWTSADSSTSRKVVTANGASGDVLASSSLTNTLPTGPLTITREWLKVSEDIALQFTVKNTGTKPVEIGSLGFPAEFNSIFTNRLATDMQKLCSLSDPYVGLDAGYIRVNPIRGTGKSLVVTPLSGSPLEGYRNLAETSYSETYYGSQTFEGFYEWQVLTKAYADNEWKGLEPWNPPTSKTLKAGEEAKFGVRFSIAEEVRDIDNAVAKTGTPVAVGVPGFIVPRDLPAQLLLKSESAVSSITTSPNGAFAIASAGDKKYTLTASSSAWGRVRVTIKYADGKTQTVHYFITKPTTDVLTDLGSFLTTEAYFNKTSDPFKRAPSVMTYDYEKRAIVEQDMRAWVAGLSDEGGTGAYVAALAKQALQPDAEEVAKLEDFVGSVIWGGVQASDYSVKKAIFYYDKAAMPNYPYDPSINWGTWMSWNKQSASYIDRAYNYVHVAVAYWSLYRVARAYPNIVSKDWEWYLDHAQGTIIRMTKSDIWYNDVGLMGETVFAEILADLKREGLTSQANAVEAAMKVRATLWHSQEIPYGSEMAWDSTGQEGVYYWTKYFGFTDSVTKTINSVLGFMPAIAHWGWNGNARRYWDFIYGAKLGRIERQIHHYGSGLNSQVLLAAYRDDPSDSYLLRVGYGGSTGPLSNINQDGFPSAAFHSWPNTLKWDGITGDYGPGFLGMALGSGTYVADDENFGLVAYGGILSKGDDGSVVVEPRDAVRKRVFIGPLKLLVNIDAGTIEKFSYTEGGAVSFTVGQQEGAPHADNVVVWVESTGAQTWAATGLTESRGGWQVPLSGQSASFTLQVS</sequence>
<dbReference type="Proteomes" id="UP000836387">
    <property type="component" value="Unassembled WGS sequence"/>
</dbReference>
<protein>
    <submittedName>
        <fullName evidence="1">Uncharacterized protein</fullName>
    </submittedName>
</protein>
<proteinExistence type="predicted"/>
<reference evidence="1" key="2">
    <citation type="submission" date="2021-10" db="EMBL/GenBank/DDBJ databases">
        <authorList>
            <person name="Piombo E."/>
        </authorList>
    </citation>
    <scope>NUCLEOTIDE SEQUENCE</scope>
</reference>
<keyword evidence="2" id="KW-1185">Reference proteome</keyword>
<dbReference type="EMBL" id="CADEHS020000533">
    <property type="protein sequence ID" value="CAG9953570.1"/>
    <property type="molecule type" value="Genomic_DNA"/>
</dbReference>
<accession>A0ACA9UK14</accession>
<comment type="caution">
    <text evidence="1">The sequence shown here is derived from an EMBL/GenBank/DDBJ whole genome shotgun (WGS) entry which is preliminary data.</text>
</comment>
<reference evidence="1" key="1">
    <citation type="submission" date="2020-04" db="EMBL/GenBank/DDBJ databases">
        <authorList>
            <person name="Broberg M."/>
        </authorList>
    </citation>
    <scope>NUCLEOTIDE SEQUENCE</scope>
</reference>